<evidence type="ECO:0000256" key="9">
    <source>
        <dbReference type="SAM" id="SignalP"/>
    </source>
</evidence>
<evidence type="ECO:0000256" key="7">
    <source>
        <dbReference type="HAMAP-Rule" id="MF_00090"/>
    </source>
</evidence>
<feature type="region of interest" description="Disordered" evidence="8">
    <location>
        <begin position="1"/>
        <end position="23"/>
    </location>
</feature>
<dbReference type="AlphaFoldDB" id="A0A9D7F8Z6"/>
<dbReference type="EMBL" id="JADJNC010000028">
    <property type="protein sequence ID" value="MBK7424329.1"/>
    <property type="molecule type" value="Genomic_DNA"/>
</dbReference>
<evidence type="ECO:0000256" key="5">
    <source>
        <dbReference type="ARBA" id="ARBA00022679"/>
    </source>
</evidence>
<evidence type="ECO:0000256" key="3">
    <source>
        <dbReference type="ARBA" id="ARBA00022490"/>
    </source>
</evidence>
<sequence length="264" mass="28887">MYAKPDSSRAATNSQPRSRSHSRRARLCQTLCAALVATAVATLVSAAETDPATARMRMVDEQLRSEARGITNPAVLKAMATVPRHEFVPARLRPYAYEDRPLPIGHGQTISQPYVVAFMTEKLQAQASDRVLEIGTGSGYQAAILSGLVREVYSIEIVEALARQAASDLARLGYGNIRVRHGDGYQGWPEAAPFDAIIVTCAPDHVPQPLIDQLRDGGRMVIPVGEYGDQNLYLLRKRGAKLEREAILPVRFVPMTGTAENKRP</sequence>
<evidence type="ECO:0000256" key="6">
    <source>
        <dbReference type="ARBA" id="ARBA00022691"/>
    </source>
</evidence>
<dbReference type="EC" id="2.1.1.77" evidence="7"/>
<gene>
    <name evidence="7" type="primary">pcm</name>
    <name evidence="10" type="ORF">IPJ48_15300</name>
</gene>
<dbReference type="SUPFAM" id="SSF53335">
    <property type="entry name" value="S-adenosyl-L-methionine-dependent methyltransferases"/>
    <property type="match status" value="1"/>
</dbReference>
<dbReference type="CDD" id="cd02440">
    <property type="entry name" value="AdoMet_MTases"/>
    <property type="match status" value="1"/>
</dbReference>
<keyword evidence="6 7" id="KW-0949">S-adenosyl-L-methionine</keyword>
<dbReference type="GO" id="GO:0032259">
    <property type="term" value="P:methylation"/>
    <property type="evidence" value="ECO:0007669"/>
    <property type="project" value="UniProtKB-KW"/>
</dbReference>
<feature type="signal peptide" evidence="9">
    <location>
        <begin position="1"/>
        <end position="46"/>
    </location>
</feature>
<feature type="chain" id="PRO_5039193700" description="Protein-L-isoaspartate O-methyltransferase" evidence="9">
    <location>
        <begin position="47"/>
        <end position="264"/>
    </location>
</feature>
<dbReference type="InterPro" id="IPR000682">
    <property type="entry name" value="PCMT"/>
</dbReference>
<dbReference type="NCBIfam" id="NF001453">
    <property type="entry name" value="PRK00312.1"/>
    <property type="match status" value="1"/>
</dbReference>
<dbReference type="PANTHER" id="PTHR11579">
    <property type="entry name" value="PROTEIN-L-ISOASPARTATE O-METHYLTRANSFERASE"/>
    <property type="match status" value="1"/>
</dbReference>
<dbReference type="PANTHER" id="PTHR11579:SF0">
    <property type="entry name" value="PROTEIN-L-ISOASPARTATE(D-ASPARTATE) O-METHYLTRANSFERASE"/>
    <property type="match status" value="1"/>
</dbReference>
<reference evidence="10" key="1">
    <citation type="submission" date="2020-10" db="EMBL/GenBank/DDBJ databases">
        <title>Connecting structure to function with the recovery of over 1000 high-quality activated sludge metagenome-assembled genomes encoding full-length rRNA genes using long-read sequencing.</title>
        <authorList>
            <person name="Singleton C.M."/>
            <person name="Petriglieri F."/>
            <person name="Kristensen J.M."/>
            <person name="Kirkegaard R.H."/>
            <person name="Michaelsen T.Y."/>
            <person name="Andersen M.H."/>
            <person name="Karst S.M."/>
            <person name="Dueholm M.S."/>
            <person name="Nielsen P.H."/>
            <person name="Albertsen M."/>
        </authorList>
    </citation>
    <scope>NUCLEOTIDE SEQUENCE</scope>
    <source>
        <strain evidence="10">EsbW_18-Q3-R4-48_MAXAC.044</strain>
    </source>
</reference>
<comment type="function">
    <text evidence="7">Catalyzes the methyl esterification of L-isoaspartyl residues in peptides and proteins that result from spontaneous decomposition of normal L-aspartyl and L-asparaginyl residues. It plays a role in the repair and/or degradation of damaged proteins.</text>
</comment>
<evidence type="ECO:0000313" key="10">
    <source>
        <dbReference type="EMBL" id="MBK7424329.1"/>
    </source>
</evidence>
<dbReference type="GO" id="GO:0030091">
    <property type="term" value="P:protein repair"/>
    <property type="evidence" value="ECO:0007669"/>
    <property type="project" value="UniProtKB-UniRule"/>
</dbReference>
<dbReference type="PROSITE" id="PS01279">
    <property type="entry name" value="PCMT"/>
    <property type="match status" value="1"/>
</dbReference>
<evidence type="ECO:0000256" key="1">
    <source>
        <dbReference type="ARBA" id="ARBA00004496"/>
    </source>
</evidence>
<accession>A0A9D7F8Z6</accession>
<dbReference type="Gene3D" id="3.40.50.150">
    <property type="entry name" value="Vaccinia Virus protein VP39"/>
    <property type="match status" value="1"/>
</dbReference>
<protein>
    <recommendedName>
        <fullName evidence="7">Protein-L-isoaspartate O-methyltransferase</fullName>
        <ecNumber evidence="7">2.1.1.77</ecNumber>
    </recommendedName>
    <alternativeName>
        <fullName evidence="7">L-isoaspartyl protein carboxyl methyltransferase</fullName>
    </alternativeName>
    <alternativeName>
        <fullName evidence="7">Protein L-isoaspartyl methyltransferase</fullName>
    </alternativeName>
    <alternativeName>
        <fullName evidence="7">Protein-beta-aspartate methyltransferase</fullName>
        <shortName evidence="7">PIMT</shortName>
    </alternativeName>
</protein>
<dbReference type="InterPro" id="IPR029063">
    <property type="entry name" value="SAM-dependent_MTases_sf"/>
</dbReference>
<dbReference type="NCBIfam" id="TIGR00080">
    <property type="entry name" value="pimt"/>
    <property type="match status" value="1"/>
</dbReference>
<organism evidence="10 11">
    <name type="scientific">Candidatus Propionivibrio dominans</name>
    <dbReference type="NCBI Taxonomy" id="2954373"/>
    <lineage>
        <taxon>Bacteria</taxon>
        <taxon>Pseudomonadati</taxon>
        <taxon>Pseudomonadota</taxon>
        <taxon>Betaproteobacteria</taxon>
        <taxon>Rhodocyclales</taxon>
        <taxon>Rhodocyclaceae</taxon>
        <taxon>Propionivibrio</taxon>
    </lineage>
</organism>
<dbReference type="Pfam" id="PF01135">
    <property type="entry name" value="PCMT"/>
    <property type="match status" value="1"/>
</dbReference>
<comment type="similarity">
    <text evidence="2 7">Belongs to the methyltransferase superfamily. L-isoaspartyl/D-aspartyl protein methyltransferase family.</text>
</comment>
<dbReference type="Proteomes" id="UP000886602">
    <property type="component" value="Unassembled WGS sequence"/>
</dbReference>
<keyword evidence="3 7" id="KW-0963">Cytoplasm</keyword>
<comment type="catalytic activity">
    <reaction evidence="7">
        <text>[protein]-L-isoaspartate + S-adenosyl-L-methionine = [protein]-L-isoaspartate alpha-methyl ester + S-adenosyl-L-homocysteine</text>
        <dbReference type="Rhea" id="RHEA:12705"/>
        <dbReference type="Rhea" id="RHEA-COMP:12143"/>
        <dbReference type="Rhea" id="RHEA-COMP:12144"/>
        <dbReference type="ChEBI" id="CHEBI:57856"/>
        <dbReference type="ChEBI" id="CHEBI:59789"/>
        <dbReference type="ChEBI" id="CHEBI:90596"/>
        <dbReference type="ChEBI" id="CHEBI:90598"/>
        <dbReference type="EC" id="2.1.1.77"/>
    </reaction>
</comment>
<evidence type="ECO:0000313" key="11">
    <source>
        <dbReference type="Proteomes" id="UP000886602"/>
    </source>
</evidence>
<comment type="subcellular location">
    <subcellularLocation>
        <location evidence="1 7">Cytoplasm</location>
    </subcellularLocation>
</comment>
<evidence type="ECO:0000256" key="4">
    <source>
        <dbReference type="ARBA" id="ARBA00022603"/>
    </source>
</evidence>
<keyword evidence="5 7" id="KW-0808">Transferase</keyword>
<keyword evidence="4 7" id="KW-0489">Methyltransferase</keyword>
<dbReference type="HAMAP" id="MF_00090">
    <property type="entry name" value="PIMT"/>
    <property type="match status" value="1"/>
</dbReference>
<evidence type="ECO:0000256" key="8">
    <source>
        <dbReference type="SAM" id="MobiDB-lite"/>
    </source>
</evidence>
<proteinExistence type="inferred from homology"/>
<feature type="active site" evidence="7">
    <location>
        <position position="111"/>
    </location>
</feature>
<name>A0A9D7F8Z6_9RHOO</name>
<keyword evidence="9" id="KW-0732">Signal</keyword>
<dbReference type="GO" id="GO:0004719">
    <property type="term" value="F:protein-L-isoaspartate (D-aspartate) O-methyltransferase activity"/>
    <property type="evidence" value="ECO:0007669"/>
    <property type="project" value="UniProtKB-UniRule"/>
</dbReference>
<evidence type="ECO:0000256" key="2">
    <source>
        <dbReference type="ARBA" id="ARBA00005369"/>
    </source>
</evidence>
<comment type="caution">
    <text evidence="10">The sequence shown here is derived from an EMBL/GenBank/DDBJ whole genome shotgun (WGS) entry which is preliminary data.</text>
</comment>
<dbReference type="GO" id="GO:0005737">
    <property type="term" value="C:cytoplasm"/>
    <property type="evidence" value="ECO:0007669"/>
    <property type="project" value="UniProtKB-SubCell"/>
</dbReference>
<dbReference type="FunFam" id="3.40.50.150:FF:000010">
    <property type="entry name" value="Protein-L-isoaspartate O-methyltransferase"/>
    <property type="match status" value="1"/>
</dbReference>